<dbReference type="AlphaFoldDB" id="B4CYJ3"/>
<dbReference type="eggNOG" id="COG2271">
    <property type="taxonomic scope" value="Bacteria"/>
</dbReference>
<protein>
    <submittedName>
        <fullName evidence="3">Permease of the major facilitator superfamily</fullName>
    </submittedName>
</protein>
<sequence>MTSSPPQPSPRFHYAWVVAAVTFLTLIVGAGVRSVPSVLIVPLEHEFGWSRATISFAVSVNLLLYGLIGPFAAGFINLYGPRRDHAPGVHARRRRRRQHGRSS</sequence>
<organism evidence="3 4">
    <name type="scientific">Chthoniobacter flavus Ellin428</name>
    <dbReference type="NCBI Taxonomy" id="497964"/>
    <lineage>
        <taxon>Bacteria</taxon>
        <taxon>Pseudomonadati</taxon>
        <taxon>Verrucomicrobiota</taxon>
        <taxon>Spartobacteria</taxon>
        <taxon>Chthoniobacterales</taxon>
        <taxon>Chthoniobacteraceae</taxon>
        <taxon>Chthoniobacter</taxon>
    </lineage>
</organism>
<dbReference type="InterPro" id="IPR036259">
    <property type="entry name" value="MFS_trans_sf"/>
</dbReference>
<evidence type="ECO:0000313" key="4">
    <source>
        <dbReference type="Proteomes" id="UP000005824"/>
    </source>
</evidence>
<feature type="transmembrane region" description="Helical" evidence="2">
    <location>
        <begin position="52"/>
        <end position="76"/>
    </location>
</feature>
<feature type="region of interest" description="Disordered" evidence="1">
    <location>
        <begin position="83"/>
        <end position="103"/>
    </location>
</feature>
<keyword evidence="4" id="KW-1185">Reference proteome</keyword>
<dbReference type="Gene3D" id="1.20.1250.20">
    <property type="entry name" value="MFS general substrate transporter like domains"/>
    <property type="match status" value="1"/>
</dbReference>
<dbReference type="InParanoid" id="B4CYJ3"/>
<keyword evidence="2" id="KW-0472">Membrane</keyword>
<keyword evidence="2" id="KW-0812">Transmembrane</keyword>
<evidence type="ECO:0000256" key="1">
    <source>
        <dbReference type="SAM" id="MobiDB-lite"/>
    </source>
</evidence>
<feature type="transmembrane region" description="Helical" evidence="2">
    <location>
        <begin position="12"/>
        <end position="32"/>
    </location>
</feature>
<dbReference type="Proteomes" id="UP000005824">
    <property type="component" value="Unassembled WGS sequence"/>
</dbReference>
<dbReference type="EMBL" id="ABVL01000004">
    <property type="protein sequence ID" value="EDY20534.1"/>
    <property type="molecule type" value="Genomic_DNA"/>
</dbReference>
<dbReference type="SUPFAM" id="SSF103473">
    <property type="entry name" value="MFS general substrate transporter"/>
    <property type="match status" value="1"/>
</dbReference>
<dbReference type="STRING" id="497964.CfE428DRAFT_1731"/>
<reference evidence="3 4" key="1">
    <citation type="journal article" date="2011" name="J. Bacteriol.">
        <title>Genome sequence of Chthoniobacter flavus Ellin428, an aerobic heterotrophic soil bacterium.</title>
        <authorList>
            <person name="Kant R."/>
            <person name="van Passel M.W."/>
            <person name="Palva A."/>
            <person name="Lucas S."/>
            <person name="Lapidus A."/>
            <person name="Glavina Del Rio T."/>
            <person name="Dalin E."/>
            <person name="Tice H."/>
            <person name="Bruce D."/>
            <person name="Goodwin L."/>
            <person name="Pitluck S."/>
            <person name="Larimer F.W."/>
            <person name="Land M.L."/>
            <person name="Hauser L."/>
            <person name="Sangwan P."/>
            <person name="de Vos W.M."/>
            <person name="Janssen P.H."/>
            <person name="Smidt H."/>
        </authorList>
    </citation>
    <scope>NUCLEOTIDE SEQUENCE [LARGE SCALE GENOMIC DNA]</scope>
    <source>
        <strain evidence="3 4">Ellin428</strain>
    </source>
</reference>
<proteinExistence type="predicted"/>
<accession>B4CYJ3</accession>
<comment type="caution">
    <text evidence="3">The sequence shown here is derived from an EMBL/GenBank/DDBJ whole genome shotgun (WGS) entry which is preliminary data.</text>
</comment>
<keyword evidence="2" id="KW-1133">Transmembrane helix</keyword>
<gene>
    <name evidence="3" type="ORF">CfE428DRAFT_1731</name>
</gene>
<dbReference type="RefSeq" id="WP_006979057.1">
    <property type="nucleotide sequence ID" value="NZ_ABVL01000004.1"/>
</dbReference>
<feature type="compositionally biased region" description="Basic residues" evidence="1">
    <location>
        <begin position="90"/>
        <end position="103"/>
    </location>
</feature>
<evidence type="ECO:0000256" key="2">
    <source>
        <dbReference type="SAM" id="Phobius"/>
    </source>
</evidence>
<name>B4CYJ3_9BACT</name>
<evidence type="ECO:0000313" key="3">
    <source>
        <dbReference type="EMBL" id="EDY20534.1"/>
    </source>
</evidence>